<dbReference type="Gene3D" id="3.40.50.300">
    <property type="entry name" value="P-loop containing nucleotide triphosphate hydrolases"/>
    <property type="match status" value="1"/>
</dbReference>
<dbReference type="GeneTree" id="ENSGT00950000183007"/>
<evidence type="ECO:0000256" key="4">
    <source>
        <dbReference type="ARBA" id="ARBA00023134"/>
    </source>
</evidence>
<feature type="region of interest" description="Disordered" evidence="5">
    <location>
        <begin position="63"/>
        <end position="83"/>
    </location>
</feature>
<keyword evidence="8" id="KW-1185">Reference proteome</keyword>
<keyword evidence="4" id="KW-0342">GTP-binding</keyword>
<evidence type="ECO:0000256" key="1">
    <source>
        <dbReference type="ARBA" id="ARBA00005429"/>
    </source>
</evidence>
<dbReference type="GO" id="GO:0016020">
    <property type="term" value="C:membrane"/>
    <property type="evidence" value="ECO:0007669"/>
    <property type="project" value="InterPro"/>
</dbReference>
<comment type="similarity">
    <text evidence="1">Belongs to the TRAFAC class dynamin-like GTPase superfamily. IRG family.</text>
</comment>
<evidence type="ECO:0000259" key="6">
    <source>
        <dbReference type="PROSITE" id="PS51716"/>
    </source>
</evidence>
<keyword evidence="3" id="KW-0378">Hydrolase</keyword>
<dbReference type="OMA" id="MAKPEEW"/>
<evidence type="ECO:0000256" key="3">
    <source>
        <dbReference type="ARBA" id="ARBA00022801"/>
    </source>
</evidence>
<dbReference type="PANTHER" id="PTHR32341">
    <property type="entry name" value="INTERFERON-INDUCIBLE GTPASE"/>
    <property type="match status" value="1"/>
</dbReference>
<dbReference type="InterPro" id="IPR051515">
    <property type="entry name" value="IRG"/>
</dbReference>
<keyword evidence="2" id="KW-0547">Nucleotide-binding</keyword>
<dbReference type="GO" id="GO:0016787">
    <property type="term" value="F:hydrolase activity"/>
    <property type="evidence" value="ECO:0007669"/>
    <property type="project" value="UniProtKB-KW"/>
</dbReference>
<feature type="compositionally biased region" description="Low complexity" evidence="5">
    <location>
        <begin position="73"/>
        <end position="83"/>
    </location>
</feature>
<dbReference type="InterPro" id="IPR027417">
    <property type="entry name" value="P-loop_NTPase"/>
</dbReference>
<evidence type="ECO:0000256" key="2">
    <source>
        <dbReference type="ARBA" id="ARBA00022741"/>
    </source>
</evidence>
<evidence type="ECO:0000313" key="7">
    <source>
        <dbReference type="Ensembl" id="ENSPNAP00000037366.2"/>
    </source>
</evidence>
<proteinExistence type="inferred from homology"/>
<dbReference type="SUPFAM" id="SSF52540">
    <property type="entry name" value="P-loop containing nucleoside triphosphate hydrolases"/>
    <property type="match status" value="1"/>
</dbReference>
<reference evidence="7" key="3">
    <citation type="submission" date="2025-09" db="UniProtKB">
        <authorList>
            <consortium name="Ensembl"/>
        </authorList>
    </citation>
    <scope>IDENTIFICATION</scope>
</reference>
<reference evidence="7 8" key="1">
    <citation type="submission" date="2020-10" db="EMBL/GenBank/DDBJ databases">
        <title>Pygocentrus nattereri (red-bellied piranha) genome, fPygNat1, primary haplotype.</title>
        <authorList>
            <person name="Myers G."/>
            <person name="Meyer A."/>
            <person name="Karagic N."/>
            <person name="Pippel M."/>
            <person name="Winkler S."/>
            <person name="Tracey A."/>
            <person name="Wood J."/>
            <person name="Formenti G."/>
            <person name="Howe K."/>
            <person name="Fedrigo O."/>
            <person name="Jarvis E.D."/>
        </authorList>
    </citation>
    <scope>NUCLEOTIDE SEQUENCE [LARGE SCALE GENOMIC DNA]</scope>
</reference>
<dbReference type="Ensembl" id="ENSPNAT00000040804.2">
    <property type="protein sequence ID" value="ENSPNAP00000037366.2"/>
    <property type="gene ID" value="ENSPNAG00000029024.2"/>
</dbReference>
<organism evidence="7 8">
    <name type="scientific">Pygocentrus nattereri</name>
    <name type="common">Red-bellied piranha</name>
    <dbReference type="NCBI Taxonomy" id="42514"/>
    <lineage>
        <taxon>Eukaryota</taxon>
        <taxon>Metazoa</taxon>
        <taxon>Chordata</taxon>
        <taxon>Craniata</taxon>
        <taxon>Vertebrata</taxon>
        <taxon>Euteleostomi</taxon>
        <taxon>Actinopterygii</taxon>
        <taxon>Neopterygii</taxon>
        <taxon>Teleostei</taxon>
        <taxon>Ostariophysi</taxon>
        <taxon>Characiformes</taxon>
        <taxon>Characoidei</taxon>
        <taxon>Pygocentrus</taxon>
    </lineage>
</organism>
<accession>A0A3B4EQF5</accession>
<dbReference type="InterPro" id="IPR030385">
    <property type="entry name" value="G_IRG_dom"/>
</dbReference>
<name>A0A3B4EQF5_PYGNA</name>
<evidence type="ECO:0000313" key="8">
    <source>
        <dbReference type="Proteomes" id="UP001501920"/>
    </source>
</evidence>
<evidence type="ECO:0000256" key="5">
    <source>
        <dbReference type="SAM" id="MobiDB-lite"/>
    </source>
</evidence>
<dbReference type="Pfam" id="PF05049">
    <property type="entry name" value="IIGP"/>
    <property type="match status" value="1"/>
</dbReference>
<protein>
    <recommendedName>
        <fullName evidence="6">IRG-type G domain-containing protein</fullName>
    </recommendedName>
</protein>
<dbReference type="Proteomes" id="UP001501920">
    <property type="component" value="Chromosome 16"/>
</dbReference>
<feature type="domain" description="IRG-type G" evidence="6">
    <location>
        <begin position="34"/>
        <end position="196"/>
    </location>
</feature>
<dbReference type="GO" id="GO:0005525">
    <property type="term" value="F:GTP binding"/>
    <property type="evidence" value="ECO:0007669"/>
    <property type="project" value="UniProtKB-KW"/>
</dbReference>
<sequence length="375" mass="41425">SMTSKLFFECYMFCHSREPTLQRAQEQIDRLLNVSLNVAVTGESGAGKSTFINAFRNLGNEDEGAAETGVNETTTEPTPYTHPTMPNVTLWDLPGVGTPNFKAKTYAKAMKFDTYDFFLIISSCRFKENDLISNIDIDIANEENKRGFNREETLSKIRRNCEENLTDFGDSKVFLINCRDLTAFDFEELVETLNSELPQHKQDALLLSVPVSSVAILEKKVKIVEKVILGVATVSGGIAVAPVPGLSFACDMVIVGSFFITCYHIFGLDDKSLEKLSERVNKPDLKNLDKSPLLKKLAENSVNISISSGLVPVAGSAAAAAISFTTTRDLLQIGLKELADEARKVLREAGLQWSRRLAEVQTEHQNGEERGFKGL</sequence>
<dbReference type="PANTHER" id="PTHR32341:SF10">
    <property type="entry name" value="INTERFERON-INDUCIBLE GTPASE 5"/>
    <property type="match status" value="1"/>
</dbReference>
<dbReference type="FunFam" id="3.40.50.300:FF:000541">
    <property type="entry name" value="Immunity related GTPase M"/>
    <property type="match status" value="1"/>
</dbReference>
<dbReference type="InterPro" id="IPR007743">
    <property type="entry name" value="Immunity-related_GTPase-like"/>
</dbReference>
<reference evidence="7" key="2">
    <citation type="submission" date="2025-08" db="UniProtKB">
        <authorList>
            <consortium name="Ensembl"/>
        </authorList>
    </citation>
    <scope>IDENTIFICATION</scope>
</reference>
<dbReference type="AlphaFoldDB" id="A0A3B4EQF5"/>
<dbReference type="PROSITE" id="PS51716">
    <property type="entry name" value="G_IRG"/>
    <property type="match status" value="1"/>
</dbReference>